<keyword evidence="6" id="KW-1185">Reference proteome</keyword>
<dbReference type="AlphaFoldDB" id="A0A7C9MKY8"/>
<name>A0A7C9MKY8_9GAMM</name>
<keyword evidence="2" id="KW-0560">Oxidoreductase</keyword>
<evidence type="ECO:0000256" key="2">
    <source>
        <dbReference type="ARBA" id="ARBA00023002"/>
    </source>
</evidence>
<sequence>MKTHAPAANSSSSSPSAAPTAEPPLDCLIVGAGPAGLTAATYLARFHRRAVVVDAGKSRARWIPKSHNCPGFPFGVSGTELLDKLRAQATGYGAEIVDGCVARLERDGDVFVATAQDGMRWRATFVLIATGIVDAMPSMPGLEDAIARNVIRMCAVCDAYEASDDRIAVYAPVDVAISHAVFLRTFSRNVVAVRSEPGEPTEANAALAKQARVSVLPVATSLEHDGRCCVFKLEDDSVHRFDTVYPVLGCNAQSDVAMMLGAAVDENQELLADEKQQTNIDGLYAIGDIVTGLNQISVAVGHAAIAATAIHNRLPRNFREDPEAQPATAADLPSP</sequence>
<dbReference type="InterPro" id="IPR036188">
    <property type="entry name" value="FAD/NAD-bd_sf"/>
</dbReference>
<dbReference type="GO" id="GO:0016491">
    <property type="term" value="F:oxidoreductase activity"/>
    <property type="evidence" value="ECO:0007669"/>
    <property type="project" value="UniProtKB-KW"/>
</dbReference>
<evidence type="ECO:0000259" key="4">
    <source>
        <dbReference type="Pfam" id="PF07992"/>
    </source>
</evidence>
<dbReference type="SUPFAM" id="SSF51905">
    <property type="entry name" value="FAD/NAD(P)-binding domain"/>
    <property type="match status" value="1"/>
</dbReference>
<dbReference type="PRINTS" id="PR00368">
    <property type="entry name" value="FADPNR"/>
</dbReference>
<dbReference type="Gene3D" id="3.50.50.60">
    <property type="entry name" value="FAD/NAD(P)-binding domain"/>
    <property type="match status" value="2"/>
</dbReference>
<dbReference type="EMBL" id="WOXT01000001">
    <property type="protein sequence ID" value="MUV13127.1"/>
    <property type="molecule type" value="Genomic_DNA"/>
</dbReference>
<comment type="caution">
    <text evidence="5">The sequence shown here is derived from an EMBL/GenBank/DDBJ whole genome shotgun (WGS) entry which is preliminary data.</text>
</comment>
<protein>
    <submittedName>
        <fullName evidence="5">NAD(P)/FAD-dependent oxidoreductase</fullName>
    </submittedName>
</protein>
<keyword evidence="1" id="KW-0285">Flavoprotein</keyword>
<feature type="region of interest" description="Disordered" evidence="3">
    <location>
        <begin position="316"/>
        <end position="335"/>
    </location>
</feature>
<feature type="domain" description="FAD/NAD(P)-binding" evidence="4">
    <location>
        <begin position="26"/>
        <end position="303"/>
    </location>
</feature>
<proteinExistence type="predicted"/>
<dbReference type="InterPro" id="IPR023753">
    <property type="entry name" value="FAD/NAD-binding_dom"/>
</dbReference>
<dbReference type="PANTHER" id="PTHR48105">
    <property type="entry name" value="THIOREDOXIN REDUCTASE 1-RELATED-RELATED"/>
    <property type="match status" value="1"/>
</dbReference>
<dbReference type="InterPro" id="IPR050097">
    <property type="entry name" value="Ferredoxin-NADP_redctase_2"/>
</dbReference>
<evidence type="ECO:0000256" key="3">
    <source>
        <dbReference type="SAM" id="MobiDB-lite"/>
    </source>
</evidence>
<dbReference type="PRINTS" id="PR00469">
    <property type="entry name" value="PNDRDTASEII"/>
</dbReference>
<dbReference type="Pfam" id="PF07992">
    <property type="entry name" value="Pyr_redox_2"/>
    <property type="match status" value="1"/>
</dbReference>
<reference evidence="5 6" key="1">
    <citation type="submission" date="2019-12" db="EMBL/GenBank/DDBJ databases">
        <authorList>
            <person name="Xu J."/>
        </authorList>
    </citation>
    <scope>NUCLEOTIDE SEQUENCE [LARGE SCALE GENOMIC DNA]</scope>
    <source>
        <strain evidence="5 6">HX-5-24</strain>
    </source>
</reference>
<organism evidence="5 6">
    <name type="scientific">Noviluteimonas gilva</name>
    <dbReference type="NCBI Taxonomy" id="2682097"/>
    <lineage>
        <taxon>Bacteria</taxon>
        <taxon>Pseudomonadati</taxon>
        <taxon>Pseudomonadota</taxon>
        <taxon>Gammaproteobacteria</taxon>
        <taxon>Lysobacterales</taxon>
        <taxon>Lysobacteraceae</taxon>
        <taxon>Noviluteimonas</taxon>
    </lineage>
</organism>
<evidence type="ECO:0000313" key="5">
    <source>
        <dbReference type="EMBL" id="MUV13127.1"/>
    </source>
</evidence>
<evidence type="ECO:0000313" key="6">
    <source>
        <dbReference type="Proteomes" id="UP000479692"/>
    </source>
</evidence>
<evidence type="ECO:0000256" key="1">
    <source>
        <dbReference type="ARBA" id="ARBA00022630"/>
    </source>
</evidence>
<accession>A0A7C9MKY8</accession>
<dbReference type="RefSeq" id="WP_331713340.1">
    <property type="nucleotide sequence ID" value="NZ_WOXT01000001.1"/>
</dbReference>
<gene>
    <name evidence="5" type="ORF">GN331_02795</name>
</gene>
<dbReference type="Proteomes" id="UP000479692">
    <property type="component" value="Unassembled WGS sequence"/>
</dbReference>